<protein>
    <submittedName>
        <fullName evidence="1">Uncharacterized protein</fullName>
    </submittedName>
</protein>
<dbReference type="AlphaFoldDB" id="A0A0K2V4H5"/>
<evidence type="ECO:0000313" key="1">
    <source>
        <dbReference type="EMBL" id="CDW44846.1"/>
    </source>
</evidence>
<organism evidence="1">
    <name type="scientific">Lepeophtheirus salmonis</name>
    <name type="common">Salmon louse</name>
    <name type="synonym">Caligus salmonis</name>
    <dbReference type="NCBI Taxonomy" id="72036"/>
    <lineage>
        <taxon>Eukaryota</taxon>
        <taxon>Metazoa</taxon>
        <taxon>Ecdysozoa</taxon>
        <taxon>Arthropoda</taxon>
        <taxon>Crustacea</taxon>
        <taxon>Multicrustacea</taxon>
        <taxon>Hexanauplia</taxon>
        <taxon>Copepoda</taxon>
        <taxon>Siphonostomatoida</taxon>
        <taxon>Caligidae</taxon>
        <taxon>Lepeophtheirus</taxon>
    </lineage>
</organism>
<accession>A0A0K2V4H5</accession>
<reference evidence="1" key="1">
    <citation type="submission" date="2014-05" db="EMBL/GenBank/DDBJ databases">
        <authorList>
            <person name="Chronopoulou M."/>
        </authorList>
    </citation>
    <scope>NUCLEOTIDE SEQUENCE</scope>
    <source>
        <tissue evidence="1">Whole organism</tissue>
    </source>
</reference>
<sequence length="66" mass="7339">MDCSMYECADTPLSDTGASFESIMPYLTGVKCMRHVLESWYRGSWSSFKAIGVVVPLVARIRSKSS</sequence>
<dbReference type="EMBL" id="HACA01027485">
    <property type="protein sequence ID" value="CDW44846.1"/>
    <property type="molecule type" value="Transcribed_RNA"/>
</dbReference>
<name>A0A0K2V4H5_LEPSM</name>
<proteinExistence type="predicted"/>